<reference evidence="2" key="1">
    <citation type="submission" date="2017-03" db="EMBL/GenBank/DDBJ databases">
        <title>Phytopthora megakarya and P. palmivora, two closely related causual agents of cacao black pod achieved similar genome size and gene model numbers by different mechanisms.</title>
        <authorList>
            <person name="Ali S."/>
            <person name="Shao J."/>
            <person name="Larry D.J."/>
            <person name="Kronmiller B."/>
            <person name="Shen D."/>
            <person name="Strem M.D."/>
            <person name="Melnick R.L."/>
            <person name="Guiltinan M.J."/>
            <person name="Tyler B.M."/>
            <person name="Meinhardt L.W."/>
            <person name="Bailey B.A."/>
        </authorList>
    </citation>
    <scope>NUCLEOTIDE SEQUENCE [LARGE SCALE GENOMIC DNA]</scope>
    <source>
        <strain evidence="2">zdho120</strain>
    </source>
</reference>
<keyword evidence="2" id="KW-1185">Reference proteome</keyword>
<comment type="caution">
    <text evidence="1">The sequence shown here is derived from an EMBL/GenBank/DDBJ whole genome shotgun (WGS) entry which is preliminary data.</text>
</comment>
<sequence length="227" mass="25614">MDTAMEEHIRRVFHVDGLSKIVSDFCSKFLLCLHVKGGVVIPRLSRYVLVLKDEATHYVDLVACDSPTSEVTATAILDWYSRFGASNVWVSDCGSHFKSNVISELSRRLKGRQEFILAYSPVNRDILQVLKALVLKFRSSINHYPVLSLSNRAPIELFTGLPCLTALDTVFFPGGKGRVVSLAQPKPNTEQHLAKLITNILEMHKAVEVERTRQAKRYRARHLTIKP</sequence>
<dbReference type="OrthoDB" id="167344at2759"/>
<evidence type="ECO:0008006" key="3">
    <source>
        <dbReference type="Google" id="ProtNLM"/>
    </source>
</evidence>
<gene>
    <name evidence="1" type="ORF">PHMEG_00020279</name>
</gene>
<organism evidence="1 2">
    <name type="scientific">Phytophthora megakarya</name>
    <dbReference type="NCBI Taxonomy" id="4795"/>
    <lineage>
        <taxon>Eukaryota</taxon>
        <taxon>Sar</taxon>
        <taxon>Stramenopiles</taxon>
        <taxon>Oomycota</taxon>
        <taxon>Peronosporomycetes</taxon>
        <taxon>Peronosporales</taxon>
        <taxon>Peronosporaceae</taxon>
        <taxon>Phytophthora</taxon>
    </lineage>
</organism>
<dbReference type="EMBL" id="NBNE01003580">
    <property type="protein sequence ID" value="OWZ07336.1"/>
    <property type="molecule type" value="Genomic_DNA"/>
</dbReference>
<evidence type="ECO:0000313" key="2">
    <source>
        <dbReference type="Proteomes" id="UP000198211"/>
    </source>
</evidence>
<proteinExistence type="predicted"/>
<dbReference type="InterPro" id="IPR036397">
    <property type="entry name" value="RNaseH_sf"/>
</dbReference>
<evidence type="ECO:0000313" key="1">
    <source>
        <dbReference type="EMBL" id="OWZ07336.1"/>
    </source>
</evidence>
<dbReference type="AlphaFoldDB" id="A0A225VPB2"/>
<accession>A0A225VPB2</accession>
<dbReference type="GO" id="GO:0003676">
    <property type="term" value="F:nucleic acid binding"/>
    <property type="evidence" value="ECO:0007669"/>
    <property type="project" value="InterPro"/>
</dbReference>
<dbReference type="Proteomes" id="UP000198211">
    <property type="component" value="Unassembled WGS sequence"/>
</dbReference>
<dbReference type="InterPro" id="IPR012337">
    <property type="entry name" value="RNaseH-like_sf"/>
</dbReference>
<dbReference type="SUPFAM" id="SSF53098">
    <property type="entry name" value="Ribonuclease H-like"/>
    <property type="match status" value="1"/>
</dbReference>
<name>A0A225VPB2_9STRA</name>
<dbReference type="Gene3D" id="3.30.420.10">
    <property type="entry name" value="Ribonuclease H-like superfamily/Ribonuclease H"/>
    <property type="match status" value="1"/>
</dbReference>
<protein>
    <recommendedName>
        <fullName evidence="3">Integrase catalytic domain-containing protein</fullName>
    </recommendedName>
</protein>